<proteinExistence type="predicted"/>
<gene>
    <name evidence="2" type="ORF">KEC16_18150</name>
</gene>
<name>A0ABS5IH37_9PROT</name>
<keyword evidence="3" id="KW-1185">Reference proteome</keyword>
<dbReference type="PANTHER" id="PTHR38457:SF1">
    <property type="entry name" value="REGULATOR ABRB-RELATED"/>
    <property type="match status" value="1"/>
</dbReference>
<comment type="caution">
    <text evidence="2">The sequence shown here is derived from an EMBL/GenBank/DDBJ whole genome shotgun (WGS) entry which is preliminary data.</text>
</comment>
<keyword evidence="1" id="KW-0472">Membrane</keyword>
<sequence>MNWRPLSLALTLGASGGTVFFLADLPLPWMLGAMTTCIIAALSGLRPAMSSPLRAAMLAVLGVMLGSAFTPQLLQQAAGWSLSLSALFLSMAAATVLVMAYLRRFAGMNLPTAYFAAAPGGVNEMVVTGGAMGGDERSIALIHFLRILFIVFTIPFGFRLITGVHGAPMSRSMGSLADLALIDAALLLACAIGGALAGRLLRFPAATLTGPMAASSVIHVLGLTASHPPAELVIAAQVITGAGLGCRMVGLSWRHLVETARIAMGSTMILITISAGLAAILARAADLPFSLLLLAFVPGGIAEMCLIALALGQDVAFVSTHHVLRVILVIACAPLAFRLFKPWFRP</sequence>
<evidence type="ECO:0000313" key="2">
    <source>
        <dbReference type="EMBL" id="MBR9973654.1"/>
    </source>
</evidence>
<dbReference type="InterPro" id="IPR017516">
    <property type="entry name" value="AbrB_dup"/>
</dbReference>
<reference evidence="2 3" key="1">
    <citation type="submission" date="2021-04" db="EMBL/GenBank/DDBJ databases">
        <title>Magnetospirillum sulfuroxidans sp. nov., a facultative chemolithoautotrophic sulfur-oxidizing alphaproteobacterium isolated from freshwater sediment and proposals for Paramagetospirillum gen. nov., and Magnetospirillaceae fam. nov.</title>
        <authorList>
            <person name="Koziaeva V."/>
            <person name="Geelhoed J.S."/>
            <person name="Sorokin D.Y."/>
            <person name="Grouzdev D.S."/>
        </authorList>
    </citation>
    <scope>NUCLEOTIDE SEQUENCE [LARGE SCALE GENOMIC DNA]</scope>
    <source>
        <strain evidence="2 3">J10</strain>
    </source>
</reference>
<protein>
    <submittedName>
        <fullName evidence="2">AbrB family transcriptional regulator</fullName>
    </submittedName>
</protein>
<keyword evidence="1" id="KW-0812">Transmembrane</keyword>
<feature type="transmembrane region" description="Helical" evidence="1">
    <location>
        <begin position="289"/>
        <end position="311"/>
    </location>
</feature>
<evidence type="ECO:0000313" key="3">
    <source>
        <dbReference type="Proteomes" id="UP000680714"/>
    </source>
</evidence>
<feature type="transmembrane region" description="Helical" evidence="1">
    <location>
        <begin position="323"/>
        <end position="340"/>
    </location>
</feature>
<feature type="transmembrane region" description="Helical" evidence="1">
    <location>
        <begin position="55"/>
        <end position="74"/>
    </location>
</feature>
<feature type="transmembrane region" description="Helical" evidence="1">
    <location>
        <begin position="26"/>
        <end position="43"/>
    </location>
</feature>
<feature type="transmembrane region" description="Helical" evidence="1">
    <location>
        <begin position="80"/>
        <end position="102"/>
    </location>
</feature>
<dbReference type="RefSeq" id="WP_211551588.1">
    <property type="nucleotide sequence ID" value="NZ_JAGTUF010000027.1"/>
</dbReference>
<feature type="transmembrane region" description="Helical" evidence="1">
    <location>
        <begin position="262"/>
        <end position="282"/>
    </location>
</feature>
<feature type="transmembrane region" description="Helical" evidence="1">
    <location>
        <begin position="179"/>
        <end position="197"/>
    </location>
</feature>
<dbReference type="EMBL" id="JAGTUF010000027">
    <property type="protein sequence ID" value="MBR9973654.1"/>
    <property type="molecule type" value="Genomic_DNA"/>
</dbReference>
<organism evidence="2 3">
    <name type="scientific">Magnetospirillum sulfuroxidans</name>
    <dbReference type="NCBI Taxonomy" id="611300"/>
    <lineage>
        <taxon>Bacteria</taxon>
        <taxon>Pseudomonadati</taxon>
        <taxon>Pseudomonadota</taxon>
        <taxon>Alphaproteobacteria</taxon>
        <taxon>Rhodospirillales</taxon>
        <taxon>Rhodospirillaceae</taxon>
        <taxon>Magnetospirillum</taxon>
    </lineage>
</organism>
<accession>A0ABS5IH37</accession>
<evidence type="ECO:0000256" key="1">
    <source>
        <dbReference type="SAM" id="Phobius"/>
    </source>
</evidence>
<feature type="transmembrane region" description="Helical" evidence="1">
    <location>
        <begin position="139"/>
        <end position="158"/>
    </location>
</feature>
<keyword evidence="1" id="KW-1133">Transmembrane helix</keyword>
<dbReference type="PANTHER" id="PTHR38457">
    <property type="entry name" value="REGULATOR ABRB-RELATED"/>
    <property type="match status" value="1"/>
</dbReference>
<dbReference type="NCBIfam" id="TIGR03082">
    <property type="entry name" value="Gneg_AbrB_dup"/>
    <property type="match status" value="2"/>
</dbReference>
<dbReference type="PIRSF" id="PIRSF038991">
    <property type="entry name" value="Protein_AbrB"/>
    <property type="match status" value="1"/>
</dbReference>
<dbReference type="Proteomes" id="UP000680714">
    <property type="component" value="Unassembled WGS sequence"/>
</dbReference>
<dbReference type="Pfam" id="PF05145">
    <property type="entry name" value="AbrB"/>
    <property type="match status" value="1"/>
</dbReference>
<dbReference type="InterPro" id="IPR007820">
    <property type="entry name" value="AbrB_fam"/>
</dbReference>